<dbReference type="PROSITE" id="PS00630">
    <property type="entry name" value="IMP_2"/>
    <property type="match status" value="1"/>
</dbReference>
<sequence length="76" mass="7907">MNVAAGRLDGFFEQGSSAWDMAAGSLLITEAGGLVGDYAGGADFLRVGEIVAGNPKLYAQMVPLLVGYSRTKQGLR</sequence>
<dbReference type="GO" id="GO:0046872">
    <property type="term" value="F:metal ion binding"/>
    <property type="evidence" value="ECO:0007669"/>
    <property type="project" value="UniProtKB-KW"/>
</dbReference>
<proteinExistence type="inferred from homology"/>
<dbReference type="Proteomes" id="UP000032614">
    <property type="component" value="Chromosome 1"/>
</dbReference>
<gene>
    <name evidence="5" type="ORF">OI25_944</name>
</gene>
<dbReference type="PANTHER" id="PTHR20854">
    <property type="entry name" value="INOSITOL MONOPHOSPHATASE"/>
    <property type="match status" value="1"/>
</dbReference>
<evidence type="ECO:0000313" key="6">
    <source>
        <dbReference type="Proteomes" id="UP000032614"/>
    </source>
</evidence>
<dbReference type="EMBL" id="CP010026">
    <property type="protein sequence ID" value="AJZ60582.1"/>
    <property type="molecule type" value="Genomic_DNA"/>
</dbReference>
<comment type="cofactor">
    <cofactor evidence="4">
        <name>Mg(2+)</name>
        <dbReference type="ChEBI" id="CHEBI:18420"/>
    </cofactor>
</comment>
<dbReference type="GO" id="GO:0006020">
    <property type="term" value="P:inositol metabolic process"/>
    <property type="evidence" value="ECO:0007669"/>
    <property type="project" value="TreeGrafter"/>
</dbReference>
<reference evidence="5 6" key="1">
    <citation type="journal article" date="2015" name="Genome Announc.">
        <title>Complete genome sequences for 59 burkholderia isolates, both pathogenic and near neighbor.</title>
        <authorList>
            <person name="Johnson S.L."/>
            <person name="Bishop-Lilly K.A."/>
            <person name="Ladner J.T."/>
            <person name="Daligault H.E."/>
            <person name="Davenport K.W."/>
            <person name="Jaissle J."/>
            <person name="Frey K.G."/>
            <person name="Koroleva G.I."/>
            <person name="Bruce D.C."/>
            <person name="Coyne S.R."/>
            <person name="Broomall S.M."/>
            <person name="Li P.E."/>
            <person name="Teshima H."/>
            <person name="Gibbons H.S."/>
            <person name="Palacios G.F."/>
            <person name="Rosenzweig C.N."/>
            <person name="Redden C.L."/>
            <person name="Xu Y."/>
            <person name="Minogue T.D."/>
            <person name="Chain P.S."/>
        </authorList>
    </citation>
    <scope>NUCLEOTIDE SEQUENCE [LARGE SCALE GENOMIC DNA]</scope>
    <source>
        <strain evidence="5 6">ATCC BAA-463</strain>
    </source>
</reference>
<dbReference type="GO" id="GO:0046854">
    <property type="term" value="P:phosphatidylinositol phosphate biosynthetic process"/>
    <property type="evidence" value="ECO:0007669"/>
    <property type="project" value="InterPro"/>
</dbReference>
<evidence type="ECO:0000256" key="2">
    <source>
        <dbReference type="ARBA" id="ARBA00022723"/>
    </source>
</evidence>
<dbReference type="Gene3D" id="3.40.190.80">
    <property type="match status" value="1"/>
</dbReference>
<evidence type="ECO:0000256" key="3">
    <source>
        <dbReference type="ARBA" id="ARBA00022842"/>
    </source>
</evidence>
<evidence type="ECO:0000256" key="1">
    <source>
        <dbReference type="ARBA" id="ARBA00009759"/>
    </source>
</evidence>
<dbReference type="SUPFAM" id="SSF56655">
    <property type="entry name" value="Carbohydrate phosphatase"/>
    <property type="match status" value="1"/>
</dbReference>
<feature type="binding site" evidence="4">
    <location>
        <position position="20"/>
    </location>
    <ligand>
        <name>Mg(2+)</name>
        <dbReference type="ChEBI" id="CHEBI:18420"/>
        <label>1</label>
        <note>catalytic</note>
    </ligand>
</feature>
<dbReference type="GO" id="GO:0008934">
    <property type="term" value="F:inositol monophosphate 1-phosphatase activity"/>
    <property type="evidence" value="ECO:0007669"/>
    <property type="project" value="TreeGrafter"/>
</dbReference>
<keyword evidence="2 4" id="KW-0479">Metal-binding</keyword>
<dbReference type="KEGG" id="bfn:OI25_944"/>
<organism evidence="5 6">
    <name type="scientific">Paraburkholderia fungorum</name>
    <dbReference type="NCBI Taxonomy" id="134537"/>
    <lineage>
        <taxon>Bacteria</taxon>
        <taxon>Pseudomonadati</taxon>
        <taxon>Pseudomonadota</taxon>
        <taxon>Betaproteobacteria</taxon>
        <taxon>Burkholderiales</taxon>
        <taxon>Burkholderiaceae</taxon>
        <taxon>Paraburkholderia</taxon>
    </lineage>
</organism>
<evidence type="ECO:0000256" key="4">
    <source>
        <dbReference type="PIRSR" id="PIRSR600760-2"/>
    </source>
</evidence>
<accession>A0AAU8T3Y1</accession>
<name>A0AAU8T3Y1_9BURK</name>
<dbReference type="InterPro" id="IPR020550">
    <property type="entry name" value="Inositol_monophosphatase_CS"/>
</dbReference>
<comment type="similarity">
    <text evidence="1">Belongs to the inositol monophosphatase superfamily.</text>
</comment>
<dbReference type="InterPro" id="IPR000760">
    <property type="entry name" value="Inositol_monophosphatase-like"/>
</dbReference>
<protein>
    <submittedName>
        <fullName evidence="5">Inositol monophosphatase family protein</fullName>
    </submittedName>
</protein>
<dbReference type="GO" id="GO:0007165">
    <property type="term" value="P:signal transduction"/>
    <property type="evidence" value="ECO:0007669"/>
    <property type="project" value="TreeGrafter"/>
</dbReference>
<dbReference type="PANTHER" id="PTHR20854:SF4">
    <property type="entry name" value="INOSITOL-1-MONOPHOSPHATASE-RELATED"/>
    <property type="match status" value="1"/>
</dbReference>
<evidence type="ECO:0000313" key="5">
    <source>
        <dbReference type="EMBL" id="AJZ60582.1"/>
    </source>
</evidence>
<keyword evidence="3 4" id="KW-0460">Magnesium</keyword>
<dbReference type="AlphaFoldDB" id="A0AAU8T3Y1"/>
<dbReference type="Pfam" id="PF00459">
    <property type="entry name" value="Inositol_P"/>
    <property type="match status" value="1"/>
</dbReference>